<feature type="domain" description="HTH cro/C1-type" evidence="1">
    <location>
        <begin position="18"/>
        <end position="57"/>
    </location>
</feature>
<gene>
    <name evidence="2" type="ORF">FC85_GL001760</name>
</gene>
<evidence type="ECO:0000313" key="3">
    <source>
        <dbReference type="Proteomes" id="UP000052013"/>
    </source>
</evidence>
<protein>
    <recommendedName>
        <fullName evidence="1">HTH cro/C1-type domain-containing protein</fullName>
    </recommendedName>
</protein>
<dbReference type="PROSITE" id="PS50943">
    <property type="entry name" value="HTH_CROC1"/>
    <property type="match status" value="1"/>
</dbReference>
<evidence type="ECO:0000259" key="1">
    <source>
        <dbReference type="PROSITE" id="PS50943"/>
    </source>
</evidence>
<dbReference type="PATRIC" id="fig|1423739.3.peg.1843"/>
<organism evidence="2 3">
    <name type="scientific">Lentilactobacillus diolivorans DSM 14421</name>
    <dbReference type="NCBI Taxonomy" id="1423739"/>
    <lineage>
        <taxon>Bacteria</taxon>
        <taxon>Bacillati</taxon>
        <taxon>Bacillota</taxon>
        <taxon>Bacilli</taxon>
        <taxon>Lactobacillales</taxon>
        <taxon>Lactobacillaceae</taxon>
        <taxon>Lentilactobacillus</taxon>
    </lineage>
</organism>
<dbReference type="InterPro" id="IPR001387">
    <property type="entry name" value="Cro/C1-type_HTH"/>
</dbReference>
<name>A0A0R1S7R4_9LACO</name>
<sequence>MDYIKQLQHLTDTSHASLAQKIGISSTTLNRILAGNHISQQTENKVVDFLHKNIDQAKLFLDETYVGNMDHATEMNISCVFAITSHAFHNFKKIVYPLGWRKGDEVKAAGKDIAMLGDLLSTTKSDELQTFYTKTLTKYNEVAGLQYLCPYILAVMETLETISIERINDLEIVIDTRSEFFADNLTDCQKILATYLPLIGCHVKELKVSSCKSRDLIGLQYADFVANLSTRGSQEILQDAQINPTVTEQNIRDQKLLMISGLHQRTIRHALAAGNTLAMSDGASATIEYLLNDIRQVAYQERFSDDRIYFNKLKQALKLCIDNLPNKNDRQPILSYKGTRFIDLEARACMALHTDLSAIELETEQFNQVKELIDSL</sequence>
<dbReference type="AlphaFoldDB" id="A0A0R1S7R4"/>
<proteinExistence type="predicted"/>
<comment type="caution">
    <text evidence="2">The sequence shown here is derived from an EMBL/GenBank/DDBJ whole genome shotgun (WGS) entry which is preliminary data.</text>
</comment>
<reference evidence="2 3" key="1">
    <citation type="journal article" date="2015" name="Genome Announc.">
        <title>Expanding the biotechnology potential of lactobacilli through comparative genomics of 213 strains and associated genera.</title>
        <authorList>
            <person name="Sun Z."/>
            <person name="Harris H.M."/>
            <person name="McCann A."/>
            <person name="Guo C."/>
            <person name="Argimon S."/>
            <person name="Zhang W."/>
            <person name="Yang X."/>
            <person name="Jeffery I.B."/>
            <person name="Cooney J.C."/>
            <person name="Kagawa T.F."/>
            <person name="Liu W."/>
            <person name="Song Y."/>
            <person name="Salvetti E."/>
            <person name="Wrobel A."/>
            <person name="Rasinkangas P."/>
            <person name="Parkhill J."/>
            <person name="Rea M.C."/>
            <person name="O'Sullivan O."/>
            <person name="Ritari J."/>
            <person name="Douillard F.P."/>
            <person name="Paul Ross R."/>
            <person name="Yang R."/>
            <person name="Briner A.E."/>
            <person name="Felis G.E."/>
            <person name="de Vos W.M."/>
            <person name="Barrangou R."/>
            <person name="Klaenhammer T.R."/>
            <person name="Caufield P.W."/>
            <person name="Cui Y."/>
            <person name="Zhang H."/>
            <person name="O'Toole P.W."/>
        </authorList>
    </citation>
    <scope>NUCLEOTIDE SEQUENCE [LARGE SCALE GENOMIC DNA]</scope>
    <source>
        <strain evidence="2 3">DSM 14421</strain>
    </source>
</reference>
<dbReference type="EMBL" id="AZEY01000105">
    <property type="protein sequence ID" value="KRL62890.1"/>
    <property type="molecule type" value="Genomic_DNA"/>
</dbReference>
<accession>A0A0R1S7R4</accession>
<evidence type="ECO:0000313" key="2">
    <source>
        <dbReference type="EMBL" id="KRL62890.1"/>
    </source>
</evidence>
<dbReference type="Proteomes" id="UP000052013">
    <property type="component" value="Unassembled WGS sequence"/>
</dbReference>
<dbReference type="RefSeq" id="WP_057866064.1">
    <property type="nucleotide sequence ID" value="NZ_AZEY01000105.1"/>
</dbReference>
<dbReference type="STRING" id="1423739.FC85_GL001760"/>